<reference evidence="1 2" key="1">
    <citation type="journal article" date="1998" name="Science">
        <title>Genome sequence of the nematode C. elegans: a platform for investigating biology.</title>
        <authorList>
            <consortium name="The C. elegans sequencing consortium"/>
            <person name="Sulson J.E."/>
            <person name="Waterston R."/>
        </authorList>
    </citation>
    <scope>NUCLEOTIDE SEQUENCE [LARGE SCALE GENOMIC DNA]</scope>
    <source>
        <strain evidence="1 2">Bristol N2</strain>
    </source>
</reference>
<dbReference type="AlphaFoldDB" id="E2JKZ9"/>
<dbReference type="RefSeq" id="NP_001256225.1">
    <property type="nucleotide sequence ID" value="NM_001269296.1"/>
</dbReference>
<sequence length="50" mass="6012">MTEKRRMYTFNGLAHVSRREFEKCADNKSFVLIGTVTRDPRAEMKTWQKF</sequence>
<dbReference type="HOGENOM" id="CLU_3126368_0_0_1"/>
<evidence type="ECO:0000313" key="1">
    <source>
        <dbReference type="EMBL" id="CBX25196.1"/>
    </source>
</evidence>
<dbReference type="STRING" id="6239.F25D1.8.1"/>
<accession>E2JKZ9</accession>
<dbReference type="SMR" id="E2JKZ9"/>
<dbReference type="Bgee" id="WBGene00195256">
    <property type="expression patterns" value="Expressed in pharyngeal muscle cell (C elegans) and 1 other cell type or tissue"/>
</dbReference>
<dbReference type="KEGG" id="cel:CELE_F25D1.8"/>
<name>E2JKZ9_CAEEL</name>
<dbReference type="InParanoid" id="E2JKZ9"/>
<keyword evidence="2" id="KW-1185">Reference proteome</keyword>
<keyword evidence="1" id="KW-0238">DNA-binding</keyword>
<dbReference type="GO" id="GO:0003677">
    <property type="term" value="F:DNA binding"/>
    <property type="evidence" value="ECO:0007669"/>
    <property type="project" value="UniProtKB-KW"/>
</dbReference>
<dbReference type="CTD" id="13214826"/>
<dbReference type="WormBase" id="F25D1.8">
    <property type="protein sequence ID" value="CE45404"/>
    <property type="gene ID" value="WBGene00195256"/>
</dbReference>
<protein>
    <submittedName>
        <fullName evidence="1">Single-stranded DNA-binding protein</fullName>
    </submittedName>
</protein>
<proteinExistence type="predicted"/>
<evidence type="ECO:0000313" key="2">
    <source>
        <dbReference type="Proteomes" id="UP000001940"/>
    </source>
</evidence>
<dbReference type="GeneID" id="13214826"/>
<evidence type="ECO:0000313" key="3">
    <source>
        <dbReference type="WormBase" id="F25D1.8"/>
    </source>
</evidence>
<dbReference type="EMBL" id="BX284605">
    <property type="protein sequence ID" value="CBX25196.1"/>
    <property type="molecule type" value="Genomic_DNA"/>
</dbReference>
<dbReference type="AGR" id="WB:WBGene00195256"/>
<gene>
    <name evidence="1" type="ORF">CELE_F25D1.8</name>
    <name evidence="1 3" type="ORF">F25D1.8</name>
</gene>
<dbReference type="Proteomes" id="UP000001940">
    <property type="component" value="Chromosome V"/>
</dbReference>
<organism evidence="1 2">
    <name type="scientific">Caenorhabditis elegans</name>
    <dbReference type="NCBI Taxonomy" id="6239"/>
    <lineage>
        <taxon>Eukaryota</taxon>
        <taxon>Metazoa</taxon>
        <taxon>Ecdysozoa</taxon>
        <taxon>Nematoda</taxon>
        <taxon>Chromadorea</taxon>
        <taxon>Rhabditida</taxon>
        <taxon>Rhabditina</taxon>
        <taxon>Rhabditomorpha</taxon>
        <taxon>Rhabditoidea</taxon>
        <taxon>Rhabditidae</taxon>
        <taxon>Peloderinae</taxon>
        <taxon>Caenorhabditis</taxon>
    </lineage>
</organism>
<dbReference type="PaxDb" id="6239-F25D1.8"/>